<dbReference type="PROSITE" id="PS00109">
    <property type="entry name" value="PROTEIN_KINASE_TYR"/>
    <property type="match status" value="1"/>
</dbReference>
<keyword evidence="10" id="KW-0460">Magnesium</keyword>
<evidence type="ECO:0000256" key="9">
    <source>
        <dbReference type="PIRSR" id="PIRSR000615-2"/>
    </source>
</evidence>
<evidence type="ECO:0000259" key="12">
    <source>
        <dbReference type="PROSITE" id="PS50011"/>
    </source>
</evidence>
<dbReference type="GO" id="GO:0005524">
    <property type="term" value="F:ATP binding"/>
    <property type="evidence" value="ECO:0007669"/>
    <property type="project" value="UniProtKB-UniRule"/>
</dbReference>
<dbReference type="GO" id="GO:0004713">
    <property type="term" value="F:protein tyrosine kinase activity"/>
    <property type="evidence" value="ECO:0000318"/>
    <property type="project" value="GO_Central"/>
</dbReference>
<dbReference type="InParanoid" id="T1G039"/>
<dbReference type="SUPFAM" id="SSF56112">
    <property type="entry name" value="Protein kinase-like (PK-like)"/>
    <property type="match status" value="1"/>
</dbReference>
<dbReference type="eggNOG" id="KOG0194">
    <property type="taxonomic scope" value="Eukaryota"/>
</dbReference>
<dbReference type="EMBL" id="KB097700">
    <property type="protein sequence ID" value="ESN91754.1"/>
    <property type="molecule type" value="Genomic_DNA"/>
</dbReference>
<dbReference type="PROSITE" id="PS00107">
    <property type="entry name" value="PROTEIN_KINASE_ATP"/>
    <property type="match status" value="1"/>
</dbReference>
<organism evidence="14 15">
    <name type="scientific">Helobdella robusta</name>
    <name type="common">Californian leech</name>
    <dbReference type="NCBI Taxonomy" id="6412"/>
    <lineage>
        <taxon>Eukaryota</taxon>
        <taxon>Metazoa</taxon>
        <taxon>Spiralia</taxon>
        <taxon>Lophotrochozoa</taxon>
        <taxon>Annelida</taxon>
        <taxon>Clitellata</taxon>
        <taxon>Hirudinea</taxon>
        <taxon>Rhynchobdellida</taxon>
        <taxon>Glossiphoniidae</taxon>
        <taxon>Helobdella</taxon>
    </lineage>
</organism>
<keyword evidence="2" id="KW-0597">Phosphoprotein</keyword>
<reference evidence="13 15" key="2">
    <citation type="journal article" date="2013" name="Nature">
        <title>Insights into bilaterian evolution from three spiralian genomes.</title>
        <authorList>
            <person name="Simakov O."/>
            <person name="Marletaz F."/>
            <person name="Cho S.J."/>
            <person name="Edsinger-Gonzales E."/>
            <person name="Havlak P."/>
            <person name="Hellsten U."/>
            <person name="Kuo D.H."/>
            <person name="Larsson T."/>
            <person name="Lv J."/>
            <person name="Arendt D."/>
            <person name="Savage R."/>
            <person name="Osoegawa K."/>
            <person name="de Jong P."/>
            <person name="Grimwood J."/>
            <person name="Chapman J.A."/>
            <person name="Shapiro H."/>
            <person name="Aerts A."/>
            <person name="Otillar R.P."/>
            <person name="Terry A.Y."/>
            <person name="Boore J.L."/>
            <person name="Grigoriev I.V."/>
            <person name="Lindberg D.R."/>
            <person name="Seaver E.C."/>
            <person name="Weisblat D.A."/>
            <person name="Putnam N.H."/>
            <person name="Rokhsar D.S."/>
        </authorList>
    </citation>
    <scope>NUCLEOTIDE SEQUENCE</scope>
</reference>
<dbReference type="Gene3D" id="1.10.510.10">
    <property type="entry name" value="Transferase(Phosphotransferase) domain 1"/>
    <property type="match status" value="1"/>
</dbReference>
<dbReference type="FunFam" id="1.10.510.10:FF:000212">
    <property type="entry name" value="Tyrosine-protein kinase"/>
    <property type="match status" value="1"/>
</dbReference>
<keyword evidence="4 9" id="KW-0547">Nucleotide-binding</keyword>
<dbReference type="InterPro" id="IPR020635">
    <property type="entry name" value="Tyr_kinase_cat_dom"/>
</dbReference>
<dbReference type="KEGG" id="hro:HELRODRAFT_70258"/>
<evidence type="ECO:0000256" key="1">
    <source>
        <dbReference type="ARBA" id="ARBA00011903"/>
    </source>
</evidence>
<dbReference type="EC" id="2.7.10.2" evidence="1"/>
<dbReference type="CTD" id="20214437"/>
<evidence type="ECO:0000313" key="14">
    <source>
        <dbReference type="EnsemblMetazoa" id="HelroP70258"/>
    </source>
</evidence>
<feature type="binding site" evidence="10">
    <location>
        <position position="189"/>
    </location>
    <ligand>
        <name>Mg(2+)</name>
        <dbReference type="ChEBI" id="CHEBI:18420"/>
    </ligand>
</feature>
<dbReference type="Gene3D" id="3.30.200.20">
    <property type="entry name" value="Phosphorylase Kinase, domain 1"/>
    <property type="match status" value="1"/>
</dbReference>
<evidence type="ECO:0000256" key="8">
    <source>
        <dbReference type="PIRSR" id="PIRSR000615-1"/>
    </source>
</evidence>
<name>T1G039_HELRO</name>
<evidence type="ECO:0000256" key="7">
    <source>
        <dbReference type="ARBA" id="ARBA00023137"/>
    </source>
</evidence>
<feature type="binding site" evidence="10">
    <location>
        <position position="176"/>
    </location>
    <ligand>
        <name>Mg(2+)</name>
        <dbReference type="ChEBI" id="CHEBI:18420"/>
    </ligand>
</feature>
<evidence type="ECO:0000256" key="5">
    <source>
        <dbReference type="ARBA" id="ARBA00022777"/>
    </source>
</evidence>
<feature type="binding site" evidence="11">
    <location>
        <position position="78"/>
    </location>
    <ligand>
        <name>ATP</name>
        <dbReference type="ChEBI" id="CHEBI:30616"/>
    </ligand>
</feature>
<dbReference type="Proteomes" id="UP000015101">
    <property type="component" value="Unassembled WGS sequence"/>
</dbReference>
<dbReference type="EnsemblMetazoa" id="HelroT70258">
    <property type="protein sequence ID" value="HelroP70258"/>
    <property type="gene ID" value="HelroG70258"/>
</dbReference>
<accession>T1G039</accession>
<feature type="binding site" evidence="9">
    <location>
        <position position="175"/>
    </location>
    <ligand>
        <name>ATP</name>
        <dbReference type="ChEBI" id="CHEBI:30616"/>
    </ligand>
</feature>
<sequence length="310" mass="35463">YRFEGVGYPTVQALIEDHLYTREIITKRSEVVIIRPIPRATWELNNDQIELKEKIGSGQFGEVFRGLLKPTNLEVAIKTCRETLTEDLKRKFLQEGRILKQYDHPNIVKFIGIAAQRHPVMIVMEYVSGGSLLAFLRFHGANQRVSALTQICVDVAAGMRYLESNNCLHRDLAARNCLIGENNIIKISDFGMSREEQEYIISGGLKQIPIKWTAPEALNFGLYTWSCDVWSYGILMWEVFSNGGNPYPGLTNSQARDEVDAGYRMPCPEKCPSNVYKLMLSCWNKEPKLRPHFSQIHQQLIDMKSSLLDF</sequence>
<reference evidence="15" key="1">
    <citation type="submission" date="2012-12" db="EMBL/GenBank/DDBJ databases">
        <authorList>
            <person name="Hellsten U."/>
            <person name="Grimwood J."/>
            <person name="Chapman J.A."/>
            <person name="Shapiro H."/>
            <person name="Aerts A."/>
            <person name="Otillar R.P."/>
            <person name="Terry A.Y."/>
            <person name="Boore J.L."/>
            <person name="Simakov O."/>
            <person name="Marletaz F."/>
            <person name="Cho S.-J."/>
            <person name="Edsinger-Gonzales E."/>
            <person name="Havlak P."/>
            <person name="Kuo D.-H."/>
            <person name="Larsson T."/>
            <person name="Lv J."/>
            <person name="Arendt D."/>
            <person name="Savage R."/>
            <person name="Osoegawa K."/>
            <person name="de Jong P."/>
            <person name="Lindberg D.R."/>
            <person name="Seaver E.C."/>
            <person name="Weisblat D.A."/>
            <person name="Putnam N.H."/>
            <person name="Grigoriev I.V."/>
            <person name="Rokhsar D.S."/>
        </authorList>
    </citation>
    <scope>NUCLEOTIDE SEQUENCE</scope>
</reference>
<evidence type="ECO:0000256" key="11">
    <source>
        <dbReference type="PROSITE-ProRule" id="PRU10141"/>
    </source>
</evidence>
<dbReference type="PANTHER" id="PTHR24418">
    <property type="entry name" value="TYROSINE-PROTEIN KINASE"/>
    <property type="match status" value="1"/>
</dbReference>
<evidence type="ECO:0000313" key="15">
    <source>
        <dbReference type="Proteomes" id="UP000015101"/>
    </source>
</evidence>
<dbReference type="OrthoDB" id="546826at2759"/>
<evidence type="ECO:0000256" key="6">
    <source>
        <dbReference type="ARBA" id="ARBA00022840"/>
    </source>
</evidence>
<evidence type="ECO:0000256" key="10">
    <source>
        <dbReference type="PIRSR" id="PIRSR000615-3"/>
    </source>
</evidence>
<dbReference type="PROSITE" id="PS50011">
    <property type="entry name" value="PROTEIN_KINASE_DOM"/>
    <property type="match status" value="1"/>
</dbReference>
<evidence type="ECO:0000256" key="3">
    <source>
        <dbReference type="ARBA" id="ARBA00022679"/>
    </source>
</evidence>
<dbReference type="SMART" id="SM00219">
    <property type="entry name" value="TyrKc"/>
    <property type="match status" value="1"/>
</dbReference>
<feature type="active site" description="Proton acceptor" evidence="8">
    <location>
        <position position="171"/>
    </location>
</feature>
<dbReference type="InterPro" id="IPR017441">
    <property type="entry name" value="Protein_kinase_ATP_BS"/>
</dbReference>
<dbReference type="HOGENOM" id="CLU_000288_7_40_1"/>
<dbReference type="InterPro" id="IPR011009">
    <property type="entry name" value="Kinase-like_dom_sf"/>
</dbReference>
<evidence type="ECO:0000256" key="4">
    <source>
        <dbReference type="ARBA" id="ARBA00022741"/>
    </source>
</evidence>
<keyword evidence="6 9" id="KW-0067">ATP-binding</keyword>
<dbReference type="GO" id="GO:0005886">
    <property type="term" value="C:plasma membrane"/>
    <property type="evidence" value="ECO:0000318"/>
    <property type="project" value="GO_Central"/>
</dbReference>
<dbReference type="GeneID" id="20214437"/>
<keyword evidence="3" id="KW-0808">Transferase</keyword>
<feature type="domain" description="Protein kinase" evidence="12">
    <location>
        <begin position="49"/>
        <end position="300"/>
    </location>
</feature>
<reference evidence="14" key="3">
    <citation type="submission" date="2015-06" db="UniProtKB">
        <authorList>
            <consortium name="EnsemblMetazoa"/>
        </authorList>
    </citation>
    <scope>IDENTIFICATION</scope>
</reference>
<dbReference type="AlphaFoldDB" id="T1G039"/>
<keyword evidence="15" id="KW-1185">Reference proteome</keyword>
<keyword evidence="10" id="KW-0479">Metal-binding</keyword>
<dbReference type="PIRSF" id="PIRSF000615">
    <property type="entry name" value="TyrPK_CSF1-R"/>
    <property type="match status" value="1"/>
</dbReference>
<dbReference type="PRINTS" id="PR00109">
    <property type="entry name" value="TYRKINASE"/>
</dbReference>
<keyword evidence="5" id="KW-0418">Kinase</keyword>
<dbReference type="RefSeq" id="XP_009030108.1">
    <property type="nucleotide sequence ID" value="XM_009031860.1"/>
</dbReference>
<dbReference type="STRING" id="6412.T1G039"/>
<dbReference type="GO" id="GO:0004715">
    <property type="term" value="F:non-membrane spanning protein tyrosine kinase activity"/>
    <property type="evidence" value="ECO:0007669"/>
    <property type="project" value="UniProtKB-EC"/>
</dbReference>
<dbReference type="InterPro" id="IPR000719">
    <property type="entry name" value="Prot_kinase_dom"/>
</dbReference>
<dbReference type="InterPro" id="IPR001245">
    <property type="entry name" value="Ser-Thr/Tyr_kinase_cat_dom"/>
</dbReference>
<protein>
    <recommendedName>
        <fullName evidence="1">non-specific protein-tyrosine kinase</fullName>
        <ecNumber evidence="1">2.7.10.2</ecNumber>
    </recommendedName>
</protein>
<evidence type="ECO:0000313" key="13">
    <source>
        <dbReference type="EMBL" id="ESN91754.1"/>
    </source>
</evidence>
<keyword evidence="7" id="KW-0829">Tyrosine-protein kinase</keyword>
<evidence type="ECO:0000256" key="2">
    <source>
        <dbReference type="ARBA" id="ARBA00022553"/>
    </source>
</evidence>
<dbReference type="FunFam" id="3.30.200.20:FF:000089">
    <property type="entry name" value="Tyrosine-protein kinase"/>
    <property type="match status" value="1"/>
</dbReference>
<dbReference type="InterPro" id="IPR050198">
    <property type="entry name" value="Non-receptor_tyrosine_kinases"/>
</dbReference>
<dbReference type="OMA" id="YLERSKC"/>
<dbReference type="Pfam" id="PF07714">
    <property type="entry name" value="PK_Tyr_Ser-Thr"/>
    <property type="match status" value="1"/>
</dbReference>
<gene>
    <name evidence="14" type="primary">20214437</name>
    <name evidence="13" type="ORF">HELRODRAFT_70258</name>
</gene>
<dbReference type="GO" id="GO:0046872">
    <property type="term" value="F:metal ion binding"/>
    <property type="evidence" value="ECO:0007669"/>
    <property type="project" value="UniProtKB-KW"/>
</dbReference>
<proteinExistence type="predicted"/>
<dbReference type="InterPro" id="IPR008266">
    <property type="entry name" value="Tyr_kinase_AS"/>
</dbReference>
<dbReference type="EMBL" id="AMQM01002186">
    <property type="status" value="NOT_ANNOTATED_CDS"/>
    <property type="molecule type" value="Genomic_DNA"/>
</dbReference>